<reference evidence="1" key="1">
    <citation type="submission" date="2022-12" db="EMBL/GenBank/DDBJ databases">
        <title>Polyphasic identification of a Novel Hot-Spring Cyanobacterium Ocullathermofonsia sinensis gen nov. sp. nov. and Genomic Insights on its Adaptations to the Thermal Habitat.</title>
        <authorList>
            <person name="Daroch M."/>
            <person name="Tang J."/>
            <person name="Jiang Y."/>
        </authorList>
    </citation>
    <scope>NUCLEOTIDE SEQUENCE</scope>
    <source>
        <strain evidence="1">PKUAC-SCTA174</strain>
    </source>
</reference>
<sequence length="43" mass="4545">MSSEPELVEETSHSGMEAIALTVGLDYYNSAGATRSPFPTPNS</sequence>
<organism evidence="1 2">
    <name type="scientific">Thermocoleostomius sinensis A174</name>
    <dbReference type="NCBI Taxonomy" id="2016057"/>
    <lineage>
        <taxon>Bacteria</taxon>
        <taxon>Bacillati</taxon>
        <taxon>Cyanobacteriota</taxon>
        <taxon>Cyanophyceae</taxon>
        <taxon>Oculatellales</taxon>
        <taxon>Oculatellaceae</taxon>
        <taxon>Thermocoleostomius</taxon>
    </lineage>
</organism>
<accession>A0A9E9CAA0</accession>
<proteinExistence type="predicted"/>
<evidence type="ECO:0000313" key="2">
    <source>
        <dbReference type="Proteomes" id="UP001163152"/>
    </source>
</evidence>
<dbReference type="EMBL" id="CP113797">
    <property type="protein sequence ID" value="WAL62613.1"/>
    <property type="molecule type" value="Genomic_DNA"/>
</dbReference>
<evidence type="ECO:0000313" key="1">
    <source>
        <dbReference type="EMBL" id="WAL62613.1"/>
    </source>
</evidence>
<dbReference type="AlphaFoldDB" id="A0A9E9CAA0"/>
<gene>
    <name evidence="1" type="ORF">OXH18_11655</name>
</gene>
<dbReference type="RefSeq" id="WP_268612953.1">
    <property type="nucleotide sequence ID" value="NZ_CP113797.1"/>
</dbReference>
<keyword evidence="2" id="KW-1185">Reference proteome</keyword>
<name>A0A9E9CAA0_9CYAN</name>
<dbReference type="KEGG" id="tsin:OXH18_11655"/>
<protein>
    <submittedName>
        <fullName evidence="1">Uncharacterized protein</fullName>
    </submittedName>
</protein>
<dbReference type="Proteomes" id="UP001163152">
    <property type="component" value="Chromosome"/>
</dbReference>